<evidence type="ECO:0000256" key="11">
    <source>
        <dbReference type="HAMAP-Rule" id="MF_01013"/>
    </source>
</evidence>
<comment type="function">
    <text evidence="9 11">IGPS catalyzes the conversion of PRFAR and glutamine to IGP, AICAR and glutamate. The HisF subunit catalyzes the cyclization activity that produces IGP and AICAR from PRFAR using the ammonia provided by the HisH subunit.</text>
</comment>
<comment type="similarity">
    <text evidence="3 11 12">Belongs to the HisA/HisF family.</text>
</comment>
<comment type="pathway">
    <text evidence="2 11">Amino-acid biosynthesis; L-histidine biosynthesis; L-histidine from 5-phospho-alpha-D-ribose 1-diphosphate: step 5/9.</text>
</comment>
<dbReference type="PANTHER" id="PTHR21235:SF2">
    <property type="entry name" value="IMIDAZOLE GLYCEROL PHOSPHATE SYNTHASE HISHF"/>
    <property type="match status" value="1"/>
</dbReference>
<evidence type="ECO:0000256" key="2">
    <source>
        <dbReference type="ARBA" id="ARBA00005091"/>
    </source>
</evidence>
<name>A0A140L9I1_9FIRM</name>
<comment type="subunit">
    <text evidence="4 11">Heterodimer of HisH and HisF.</text>
</comment>
<evidence type="ECO:0000256" key="8">
    <source>
        <dbReference type="ARBA" id="ARBA00023239"/>
    </source>
</evidence>
<evidence type="ECO:0000256" key="4">
    <source>
        <dbReference type="ARBA" id="ARBA00011152"/>
    </source>
</evidence>
<feature type="active site" evidence="11">
    <location>
        <position position="130"/>
    </location>
</feature>
<dbReference type="PATRIC" id="fig|520762.4.peg.822"/>
<dbReference type="PANTHER" id="PTHR21235">
    <property type="entry name" value="IMIDAZOLE GLYCEROL PHOSPHATE SYNTHASE SUBUNIT HISF/H IGP SYNTHASE SUBUNIT HISF/H"/>
    <property type="match status" value="1"/>
</dbReference>
<keyword evidence="7 11" id="KW-0368">Histidine biosynthesis</keyword>
<evidence type="ECO:0000256" key="10">
    <source>
        <dbReference type="ARBA" id="ARBA00047838"/>
    </source>
</evidence>
<dbReference type="InterPro" id="IPR004651">
    <property type="entry name" value="HisF"/>
</dbReference>
<feature type="active site" evidence="11">
    <location>
        <position position="11"/>
    </location>
</feature>
<dbReference type="UniPathway" id="UPA00031">
    <property type="reaction ID" value="UER00010"/>
</dbReference>
<dbReference type="GO" id="GO:0005737">
    <property type="term" value="C:cytoplasm"/>
    <property type="evidence" value="ECO:0007669"/>
    <property type="project" value="UniProtKB-SubCell"/>
</dbReference>
<dbReference type="InterPro" id="IPR006062">
    <property type="entry name" value="His_biosynth"/>
</dbReference>
<evidence type="ECO:0000256" key="7">
    <source>
        <dbReference type="ARBA" id="ARBA00023102"/>
    </source>
</evidence>
<dbReference type="CDD" id="cd04731">
    <property type="entry name" value="HisF"/>
    <property type="match status" value="1"/>
</dbReference>
<dbReference type="Gene3D" id="3.20.20.70">
    <property type="entry name" value="Aldolase class I"/>
    <property type="match status" value="1"/>
</dbReference>
<dbReference type="RefSeq" id="WP_068555109.1">
    <property type="nucleotide sequence ID" value="NZ_LOEE01000019.1"/>
</dbReference>
<protein>
    <recommendedName>
        <fullName evidence="11">Imidazole glycerol phosphate synthase subunit HisF</fullName>
        <ecNumber evidence="11">4.3.2.10</ecNumber>
    </recommendedName>
    <alternativeName>
        <fullName evidence="11">IGP synthase cyclase subunit</fullName>
    </alternativeName>
    <alternativeName>
        <fullName evidence="11">IGP synthase subunit HisF</fullName>
    </alternativeName>
    <alternativeName>
        <fullName evidence="11">ImGP synthase subunit HisF</fullName>
        <shortName evidence="11">IGPS subunit HisF</shortName>
    </alternativeName>
</protein>
<keyword evidence="14" id="KW-1185">Reference proteome</keyword>
<evidence type="ECO:0000313" key="13">
    <source>
        <dbReference type="EMBL" id="KXG77206.1"/>
    </source>
</evidence>
<evidence type="ECO:0000256" key="3">
    <source>
        <dbReference type="ARBA" id="ARBA00009667"/>
    </source>
</evidence>
<dbReference type="OrthoDB" id="9781903at2"/>
<dbReference type="HAMAP" id="MF_01013">
    <property type="entry name" value="HisF"/>
    <property type="match status" value="1"/>
</dbReference>
<evidence type="ECO:0000256" key="9">
    <source>
        <dbReference type="ARBA" id="ARBA00025475"/>
    </source>
</evidence>
<sequence>MITKRIIPCLDVDGGRVVKGKKFQGLADVNDPVVLAKYYDEEGADELVFYDITATSDGRKIFLGVVERTAEAVYIPLTVGGGIRTVEDFTAVLRAGADKVSVNSAAVKNPYLITEAALKFGKQCVVLSMDIKRNQEKEWTVYIQGGRIDTGMDALAWAKRGEALGAGEIVVNCIDTDGMKEGYDLEVTRMISEKVKIPVVASGGAGKKEDFARVFTEGKADAALAASVFHYGDVKIRELKNYLYGQGIEVRR</sequence>
<gene>
    <name evidence="11 13" type="primary">hisF</name>
    <name evidence="13" type="ORF">AN619_07360</name>
</gene>
<comment type="caution">
    <text evidence="13">The sequence shown here is derived from an EMBL/GenBank/DDBJ whole genome shotgun (WGS) entry which is preliminary data.</text>
</comment>
<organism evidence="13 14">
    <name type="scientific">Thermotalea metallivorans</name>
    <dbReference type="NCBI Taxonomy" id="520762"/>
    <lineage>
        <taxon>Bacteria</taxon>
        <taxon>Bacillati</taxon>
        <taxon>Bacillota</taxon>
        <taxon>Clostridia</taxon>
        <taxon>Peptostreptococcales</taxon>
        <taxon>Thermotaleaceae</taxon>
        <taxon>Thermotalea</taxon>
    </lineage>
</organism>
<evidence type="ECO:0000256" key="12">
    <source>
        <dbReference type="RuleBase" id="RU003657"/>
    </source>
</evidence>
<dbReference type="GO" id="GO:0016829">
    <property type="term" value="F:lyase activity"/>
    <property type="evidence" value="ECO:0007669"/>
    <property type="project" value="UniProtKB-KW"/>
</dbReference>
<reference evidence="13 14" key="1">
    <citation type="submission" date="2015-12" db="EMBL/GenBank/DDBJ databases">
        <title>Draft genome sequence of the thermoanaerobe Thermotalea metallivorans, an isolate from the runoff channel of the Great Artesian Basin, Australia.</title>
        <authorList>
            <person name="Patel B.K."/>
        </authorList>
    </citation>
    <scope>NUCLEOTIDE SEQUENCE [LARGE SCALE GENOMIC DNA]</scope>
    <source>
        <strain evidence="13 14">B2-1</strain>
    </source>
</reference>
<dbReference type="SUPFAM" id="SSF51366">
    <property type="entry name" value="Ribulose-phoshate binding barrel"/>
    <property type="match status" value="1"/>
</dbReference>
<evidence type="ECO:0000313" key="14">
    <source>
        <dbReference type="Proteomes" id="UP000070456"/>
    </source>
</evidence>
<dbReference type="Proteomes" id="UP000070456">
    <property type="component" value="Unassembled WGS sequence"/>
</dbReference>
<dbReference type="EMBL" id="LOEE01000019">
    <property type="protein sequence ID" value="KXG77206.1"/>
    <property type="molecule type" value="Genomic_DNA"/>
</dbReference>
<dbReference type="GO" id="GO:0000105">
    <property type="term" value="P:L-histidine biosynthetic process"/>
    <property type="evidence" value="ECO:0007669"/>
    <property type="project" value="UniProtKB-UniRule"/>
</dbReference>
<proteinExistence type="inferred from homology"/>
<dbReference type="InterPro" id="IPR013785">
    <property type="entry name" value="Aldolase_TIM"/>
</dbReference>
<evidence type="ECO:0000256" key="1">
    <source>
        <dbReference type="ARBA" id="ARBA00004496"/>
    </source>
</evidence>
<evidence type="ECO:0000256" key="5">
    <source>
        <dbReference type="ARBA" id="ARBA00022490"/>
    </source>
</evidence>
<dbReference type="GO" id="GO:0000107">
    <property type="term" value="F:imidazoleglycerol-phosphate synthase activity"/>
    <property type="evidence" value="ECO:0007669"/>
    <property type="project" value="UniProtKB-UniRule"/>
</dbReference>
<keyword evidence="6 11" id="KW-0028">Amino-acid biosynthesis</keyword>
<accession>A0A140L9I1</accession>
<keyword evidence="8 11" id="KW-0456">Lyase</keyword>
<dbReference type="Pfam" id="PF00977">
    <property type="entry name" value="His_biosynth"/>
    <property type="match status" value="1"/>
</dbReference>
<evidence type="ECO:0000256" key="6">
    <source>
        <dbReference type="ARBA" id="ARBA00022605"/>
    </source>
</evidence>
<dbReference type="STRING" id="520762.AN619_07360"/>
<dbReference type="NCBIfam" id="TIGR00735">
    <property type="entry name" value="hisF"/>
    <property type="match status" value="1"/>
</dbReference>
<dbReference type="EC" id="4.3.2.10" evidence="11"/>
<keyword evidence="5 11" id="KW-0963">Cytoplasm</keyword>
<dbReference type="InterPro" id="IPR050064">
    <property type="entry name" value="IGPS_HisA/HisF"/>
</dbReference>
<dbReference type="AlphaFoldDB" id="A0A140L9I1"/>
<comment type="subcellular location">
    <subcellularLocation>
        <location evidence="1 11">Cytoplasm</location>
    </subcellularLocation>
</comment>
<comment type="catalytic activity">
    <reaction evidence="10 11">
        <text>5-[(5-phospho-1-deoxy-D-ribulos-1-ylimino)methylamino]-1-(5-phospho-beta-D-ribosyl)imidazole-4-carboxamide + L-glutamine = D-erythro-1-(imidazol-4-yl)glycerol 3-phosphate + 5-amino-1-(5-phospho-beta-D-ribosyl)imidazole-4-carboxamide + L-glutamate + H(+)</text>
        <dbReference type="Rhea" id="RHEA:24793"/>
        <dbReference type="ChEBI" id="CHEBI:15378"/>
        <dbReference type="ChEBI" id="CHEBI:29985"/>
        <dbReference type="ChEBI" id="CHEBI:58278"/>
        <dbReference type="ChEBI" id="CHEBI:58359"/>
        <dbReference type="ChEBI" id="CHEBI:58475"/>
        <dbReference type="ChEBI" id="CHEBI:58525"/>
        <dbReference type="EC" id="4.3.2.10"/>
    </reaction>
</comment>
<dbReference type="InterPro" id="IPR011060">
    <property type="entry name" value="RibuloseP-bd_barrel"/>
</dbReference>
<dbReference type="FunFam" id="3.20.20.70:FF:000006">
    <property type="entry name" value="Imidazole glycerol phosphate synthase subunit HisF"/>
    <property type="match status" value="1"/>
</dbReference>